<reference evidence="2" key="1">
    <citation type="submission" date="2022-12" db="EMBL/GenBank/DDBJ databases">
        <title>Reference genome sequencing for broad-spectrum identification of bacterial and archaeal isolates by mass spectrometry.</title>
        <authorList>
            <person name="Sekiguchi Y."/>
            <person name="Tourlousse D.M."/>
        </authorList>
    </citation>
    <scope>NUCLEOTIDE SEQUENCE</scope>
    <source>
        <strain evidence="2">301</strain>
    </source>
</reference>
<reference evidence="3 5" key="2">
    <citation type="submission" date="2023-07" db="EMBL/GenBank/DDBJ databases">
        <title>Genomic Encyclopedia of Type Strains, Phase IV (KMG-IV): sequencing the most valuable type-strain genomes for metagenomic binning, comparative biology and taxonomic classification.</title>
        <authorList>
            <person name="Goeker M."/>
        </authorList>
    </citation>
    <scope>NUCLEOTIDE SEQUENCE [LARGE SCALE GENOMIC DNA]</scope>
    <source>
        <strain evidence="3 5">DSM 338</strain>
    </source>
</reference>
<evidence type="ECO:0000313" key="5">
    <source>
        <dbReference type="Proteomes" id="UP001245370"/>
    </source>
</evidence>
<keyword evidence="5" id="KW-1185">Reference proteome</keyword>
<evidence type="ECO:0000313" key="3">
    <source>
        <dbReference type="EMBL" id="MDR6332375.1"/>
    </source>
</evidence>
<dbReference type="AlphaFoldDB" id="A0A9W6CKQ8"/>
<accession>A0A9W6CKQ8</accession>
<proteinExistence type="predicted"/>
<name>A0A9W6CKQ8_XANFL</name>
<dbReference type="RefSeq" id="WP_281806797.1">
    <property type="nucleotide sequence ID" value="NZ_BSDO01000002.1"/>
</dbReference>
<dbReference type="GeneID" id="95762342"/>
<gene>
    <name evidence="3" type="ORF">GGQ86_000822</name>
    <name evidence="2" type="ORF">XFLAVUS301_15500</name>
</gene>
<dbReference type="EMBL" id="JAVDPY010000001">
    <property type="protein sequence ID" value="MDR6332375.1"/>
    <property type="molecule type" value="Genomic_DNA"/>
</dbReference>
<dbReference type="Proteomes" id="UP001245370">
    <property type="component" value="Unassembled WGS sequence"/>
</dbReference>
<organism evidence="2 4">
    <name type="scientific">Xanthobacter flavus</name>
    <dbReference type="NCBI Taxonomy" id="281"/>
    <lineage>
        <taxon>Bacteria</taxon>
        <taxon>Pseudomonadati</taxon>
        <taxon>Pseudomonadota</taxon>
        <taxon>Alphaproteobacteria</taxon>
        <taxon>Hyphomicrobiales</taxon>
        <taxon>Xanthobacteraceae</taxon>
        <taxon>Xanthobacter</taxon>
    </lineage>
</organism>
<dbReference type="EMBL" id="BSDO01000002">
    <property type="protein sequence ID" value="GLI21876.1"/>
    <property type="molecule type" value="Genomic_DNA"/>
</dbReference>
<evidence type="ECO:0000256" key="1">
    <source>
        <dbReference type="SAM" id="MobiDB-lite"/>
    </source>
</evidence>
<evidence type="ECO:0000313" key="2">
    <source>
        <dbReference type="EMBL" id="GLI21876.1"/>
    </source>
</evidence>
<comment type="caution">
    <text evidence="2">The sequence shown here is derived from an EMBL/GenBank/DDBJ whole genome shotgun (WGS) entry which is preliminary data.</text>
</comment>
<feature type="region of interest" description="Disordered" evidence="1">
    <location>
        <begin position="1"/>
        <end position="24"/>
    </location>
</feature>
<sequence length="82" mass="9501">MTPQMPVEGQEVQHAASRFDAQPGLATPEDFRRAAYADQYELLRTDVFDTEERERIERRIARFSSMARRLEWMAAQRGRAGA</sequence>
<dbReference type="Proteomes" id="UP001144397">
    <property type="component" value="Unassembled WGS sequence"/>
</dbReference>
<evidence type="ECO:0000313" key="4">
    <source>
        <dbReference type="Proteomes" id="UP001144397"/>
    </source>
</evidence>
<protein>
    <submittedName>
        <fullName evidence="2">Uncharacterized protein</fullName>
    </submittedName>
</protein>